<dbReference type="STRING" id="708187.A0A1Q8R9I4"/>
<feature type="compositionally biased region" description="Low complexity" evidence="1">
    <location>
        <begin position="534"/>
        <end position="569"/>
    </location>
</feature>
<evidence type="ECO:0000313" key="3">
    <source>
        <dbReference type="EMBL" id="OLN81030.1"/>
    </source>
</evidence>
<comment type="caution">
    <text evidence="3">The sequence shown here is derived from an EMBL/GenBank/DDBJ whole genome shotgun (WGS) entry which is preliminary data.</text>
</comment>
<dbReference type="Proteomes" id="UP000186583">
    <property type="component" value="Unassembled WGS sequence"/>
</dbReference>
<feature type="compositionally biased region" description="Basic residues" evidence="1">
    <location>
        <begin position="679"/>
        <end position="696"/>
    </location>
</feature>
<proteinExistence type="predicted"/>
<sequence>MAGRFFSLLGLAAMAVGQLTTSSLEKHVDSVTLGSSFNPIKEAYWTGYPHHRRTPFAVSPDGKSAYLAYLDASETGVHVQPIDPTTFAATGTPVTVSGGKEAAGLIAHNDGFALLTNEVMTSGGPSDKTPIAVLYRYTNGKETFKTWLGGPGVDGNQAMASPDINGDLVFSEKAGYYAAYIVVTAYEGDAKGHFGDAIRYVDTTGKLTNIPGASSSWGCSHNTGIAFEAADAAPFASLCAEDQGAIWLNTKTQGMGNNGVKVSNEHVINGGANEAMGGTSGSYSVLARFVGADSYIFSWVSRGAKDLTLNDWMGQGYTKSVNRTNNRNVAIALFSDKNTLVGEQATSEVGAADGDKQVNWITSGANDCSNAHAAAFDSSKALVTWEEISDPICDFDAMGCRGTFAGTKFQMVGSDGKKIGEAVSSDDTYVAGDMVTMADGRICWPYVAMDWKLDGPQRGSPVTKMSFACVSGGAGNGGGSSPAPSSAAPVSSAIPVSTAAVDAVASSGAASSAADPTFPAGTAPEPIFETLSGSAYPTSSRAAAPAPSEAPSSVPAEAPAAPSSSFSAPPGAPEPIFETLSGSAYEPSSRAAAPTTSKAPSSAPVEAPAAPSSSFSAPAGAPEPIFETISEDPVAPSATTSATLPVETIPDVPATTVSGAKPELTQAPSATPSAVPSKTKTRKSKTRGRGRTRTRGSPRPTDAPSSKKCNTRTTIHTVYVTA</sequence>
<dbReference type="EMBL" id="MPGH01000266">
    <property type="protein sequence ID" value="OLN81030.1"/>
    <property type="molecule type" value="Genomic_DNA"/>
</dbReference>
<dbReference type="OrthoDB" id="2890403at2759"/>
<gene>
    <name evidence="3" type="ORF">CCHL11_09996</name>
</gene>
<feature type="signal peptide" evidence="2">
    <location>
        <begin position="1"/>
        <end position="17"/>
    </location>
</feature>
<feature type="chain" id="PRO_5012819199" evidence="2">
    <location>
        <begin position="18"/>
        <end position="722"/>
    </location>
</feature>
<keyword evidence="2" id="KW-0732">Signal</keyword>
<feature type="region of interest" description="Disordered" evidence="1">
    <location>
        <begin position="510"/>
        <end position="722"/>
    </location>
</feature>
<evidence type="ECO:0000313" key="4">
    <source>
        <dbReference type="Proteomes" id="UP000186583"/>
    </source>
</evidence>
<accession>A0A1Q8R9I4</accession>
<organism evidence="3 4">
    <name type="scientific">Colletotrichum chlorophyti</name>
    <dbReference type="NCBI Taxonomy" id="708187"/>
    <lineage>
        <taxon>Eukaryota</taxon>
        <taxon>Fungi</taxon>
        <taxon>Dikarya</taxon>
        <taxon>Ascomycota</taxon>
        <taxon>Pezizomycotina</taxon>
        <taxon>Sordariomycetes</taxon>
        <taxon>Hypocreomycetidae</taxon>
        <taxon>Glomerellales</taxon>
        <taxon>Glomerellaceae</taxon>
        <taxon>Colletotrichum</taxon>
    </lineage>
</organism>
<protein>
    <submittedName>
        <fullName evidence="3">Uncharacterized protein</fullName>
    </submittedName>
</protein>
<dbReference type="AlphaFoldDB" id="A0A1Q8R9I4"/>
<feature type="compositionally biased region" description="Polar residues" evidence="1">
    <location>
        <begin position="703"/>
        <end position="716"/>
    </location>
</feature>
<evidence type="ECO:0000256" key="1">
    <source>
        <dbReference type="SAM" id="MobiDB-lite"/>
    </source>
</evidence>
<keyword evidence="4" id="KW-1185">Reference proteome</keyword>
<evidence type="ECO:0000256" key="2">
    <source>
        <dbReference type="SAM" id="SignalP"/>
    </source>
</evidence>
<feature type="compositionally biased region" description="Low complexity" evidence="1">
    <location>
        <begin position="587"/>
        <end position="624"/>
    </location>
</feature>
<name>A0A1Q8R9I4_9PEZI</name>
<reference evidence="3 4" key="1">
    <citation type="submission" date="2016-11" db="EMBL/GenBank/DDBJ databases">
        <title>Draft Genome Assembly of Colletotrichum chlorophyti a pathogen of herbaceous plants.</title>
        <authorList>
            <person name="Gan P."/>
            <person name="Narusaka M."/>
            <person name="Tsushima A."/>
            <person name="Narusaka Y."/>
            <person name="Takano Y."/>
            <person name="Shirasu K."/>
        </authorList>
    </citation>
    <scope>NUCLEOTIDE SEQUENCE [LARGE SCALE GENOMIC DNA]</scope>
    <source>
        <strain evidence="3 4">NTL11</strain>
    </source>
</reference>